<evidence type="ECO:0000256" key="5">
    <source>
        <dbReference type="ARBA" id="ARBA00022989"/>
    </source>
</evidence>
<dbReference type="SUPFAM" id="SSF161098">
    <property type="entry name" value="MetI-like"/>
    <property type="match status" value="1"/>
</dbReference>
<dbReference type="PROSITE" id="PS50928">
    <property type="entry name" value="ABC_TM1"/>
    <property type="match status" value="1"/>
</dbReference>
<evidence type="ECO:0000256" key="2">
    <source>
        <dbReference type="ARBA" id="ARBA00022448"/>
    </source>
</evidence>
<dbReference type="InterPro" id="IPR035906">
    <property type="entry name" value="MetI-like_sf"/>
</dbReference>
<dbReference type="InterPro" id="IPR000515">
    <property type="entry name" value="MetI-like"/>
</dbReference>
<comment type="caution">
    <text evidence="9">The sequence shown here is derived from an EMBL/GenBank/DDBJ whole genome shotgun (WGS) entry which is preliminary data.</text>
</comment>
<comment type="subcellular location">
    <subcellularLocation>
        <location evidence="1 7">Cell membrane</location>
        <topology evidence="1 7">Multi-pass membrane protein</topology>
    </subcellularLocation>
</comment>
<dbReference type="PANTHER" id="PTHR43163:SF3">
    <property type="entry name" value="PEPTIDE ABC TRANSPORTER PERMEASE PROTEIN"/>
    <property type="match status" value="1"/>
</dbReference>
<proteinExistence type="inferred from homology"/>
<comment type="similarity">
    <text evidence="7">Belongs to the binding-protein-dependent transport system permease family.</text>
</comment>
<feature type="transmembrane region" description="Helical" evidence="7">
    <location>
        <begin position="140"/>
        <end position="162"/>
    </location>
</feature>
<feature type="transmembrane region" description="Helical" evidence="7">
    <location>
        <begin position="104"/>
        <end position="128"/>
    </location>
</feature>
<evidence type="ECO:0000313" key="10">
    <source>
        <dbReference type="Proteomes" id="UP000188879"/>
    </source>
</evidence>
<feature type="domain" description="ABC transmembrane type-1" evidence="8">
    <location>
        <begin position="100"/>
        <end position="305"/>
    </location>
</feature>
<name>A0A1V2H712_9PROT</name>
<feature type="transmembrane region" description="Helical" evidence="7">
    <location>
        <begin position="244"/>
        <end position="266"/>
    </location>
</feature>
<dbReference type="GO" id="GO:0005886">
    <property type="term" value="C:plasma membrane"/>
    <property type="evidence" value="ECO:0007669"/>
    <property type="project" value="UniProtKB-SubCell"/>
</dbReference>
<dbReference type="GO" id="GO:0055085">
    <property type="term" value="P:transmembrane transport"/>
    <property type="evidence" value="ECO:0007669"/>
    <property type="project" value="InterPro"/>
</dbReference>
<reference evidence="9 10" key="1">
    <citation type="submission" date="2016-10" db="EMBL/GenBank/DDBJ databases">
        <title>Draft Genome sequence of Roseomonas sp. strain M3.</title>
        <authorList>
            <person name="Subhash Y."/>
            <person name="Lee S."/>
        </authorList>
    </citation>
    <scope>NUCLEOTIDE SEQUENCE [LARGE SCALE GENOMIC DNA]</scope>
    <source>
        <strain evidence="9 10">M3</strain>
    </source>
</reference>
<dbReference type="CDD" id="cd06261">
    <property type="entry name" value="TM_PBP2"/>
    <property type="match status" value="1"/>
</dbReference>
<dbReference type="EMBL" id="MLCO01000022">
    <property type="protein sequence ID" value="ONG58099.1"/>
    <property type="molecule type" value="Genomic_DNA"/>
</dbReference>
<keyword evidence="5 7" id="KW-1133">Transmembrane helix</keyword>
<organism evidence="9 10">
    <name type="scientific">Teichococcus deserti</name>
    <dbReference type="NCBI Taxonomy" id="1817963"/>
    <lineage>
        <taxon>Bacteria</taxon>
        <taxon>Pseudomonadati</taxon>
        <taxon>Pseudomonadota</taxon>
        <taxon>Alphaproteobacteria</taxon>
        <taxon>Acetobacterales</taxon>
        <taxon>Roseomonadaceae</taxon>
        <taxon>Roseomonas</taxon>
    </lineage>
</organism>
<evidence type="ECO:0000256" key="1">
    <source>
        <dbReference type="ARBA" id="ARBA00004651"/>
    </source>
</evidence>
<keyword evidence="2 7" id="KW-0813">Transport</keyword>
<dbReference type="Proteomes" id="UP000188879">
    <property type="component" value="Unassembled WGS sequence"/>
</dbReference>
<evidence type="ECO:0000256" key="7">
    <source>
        <dbReference type="RuleBase" id="RU363032"/>
    </source>
</evidence>
<dbReference type="Gene3D" id="1.10.3720.10">
    <property type="entry name" value="MetI-like"/>
    <property type="match status" value="1"/>
</dbReference>
<keyword evidence="3" id="KW-1003">Cell membrane</keyword>
<evidence type="ECO:0000256" key="4">
    <source>
        <dbReference type="ARBA" id="ARBA00022692"/>
    </source>
</evidence>
<keyword evidence="10" id="KW-1185">Reference proteome</keyword>
<feature type="transmembrane region" description="Helical" evidence="7">
    <location>
        <begin position="286"/>
        <end position="311"/>
    </location>
</feature>
<gene>
    <name evidence="9" type="ORF">BKE38_03570</name>
</gene>
<protein>
    <submittedName>
        <fullName evidence="9">ABC transporter permease</fullName>
    </submittedName>
</protein>
<evidence type="ECO:0000313" key="9">
    <source>
        <dbReference type="EMBL" id="ONG58099.1"/>
    </source>
</evidence>
<keyword evidence="6 7" id="KW-0472">Membrane</keyword>
<dbReference type="AlphaFoldDB" id="A0A1V2H712"/>
<dbReference type="Pfam" id="PF00528">
    <property type="entry name" value="BPD_transp_1"/>
    <property type="match status" value="1"/>
</dbReference>
<accession>A0A1V2H712</accession>
<feature type="transmembrane region" description="Helical" evidence="7">
    <location>
        <begin position="182"/>
        <end position="202"/>
    </location>
</feature>
<dbReference type="PANTHER" id="PTHR43163">
    <property type="entry name" value="DIPEPTIDE TRANSPORT SYSTEM PERMEASE PROTEIN DPPB-RELATED"/>
    <property type="match status" value="1"/>
</dbReference>
<evidence type="ECO:0000256" key="6">
    <source>
        <dbReference type="ARBA" id="ARBA00023136"/>
    </source>
</evidence>
<keyword evidence="4 7" id="KW-0812">Transmembrane</keyword>
<dbReference type="InterPro" id="IPR045621">
    <property type="entry name" value="BPD_transp_1_N"/>
</dbReference>
<evidence type="ECO:0000259" key="8">
    <source>
        <dbReference type="PROSITE" id="PS50928"/>
    </source>
</evidence>
<evidence type="ECO:0000256" key="3">
    <source>
        <dbReference type="ARBA" id="ARBA00022475"/>
    </source>
</evidence>
<sequence length="319" mass="33712">MIRNALLRMVVARLALGLLSLLLVSLAVFAITSLLPGDTAQEQLGQAATPEAVAALRLQLGLDQPGWLRYLHWLGGLVSGDAGRSLVNGQPVAALIGARLPNSLLLAAATAVVSVPLALAIGISAAMWRGTAYDRGVSMLTLSIVSVPEFLVATAAVLVFAVHLRWLSALSYVSSIDSIGQFIRVFAMPVLSLCCVIVAQMVRMTRAALIDQLRAPYVEMAVLKGAGPIRVVWSHALPNAVGPIANAVALSLSYLLGGVIIVETIFNYPGIAKLMVDGVSTRDMPLVQACAMIFCAAYLFLVLAADLCAILSNPRLRHR</sequence>
<dbReference type="RefSeq" id="WP_076956010.1">
    <property type="nucleotide sequence ID" value="NZ_MLCO01000022.1"/>
</dbReference>
<dbReference type="Pfam" id="PF19300">
    <property type="entry name" value="BPD_transp_1_N"/>
    <property type="match status" value="1"/>
</dbReference>